<dbReference type="VEuPathDB" id="FungiDB:RhiirFUN_022675"/>
<dbReference type="AlphaFoldDB" id="U9SVX8"/>
<organism evidence="3">
    <name type="scientific">Rhizophagus irregularis (strain DAOM 181602 / DAOM 197198 / MUCL 43194)</name>
    <name type="common">Arbuscular mycorrhizal fungus</name>
    <name type="synonym">Glomus intraradices</name>
    <dbReference type="NCBI Taxonomy" id="747089"/>
    <lineage>
        <taxon>Eukaryota</taxon>
        <taxon>Fungi</taxon>
        <taxon>Fungi incertae sedis</taxon>
        <taxon>Mucoromycota</taxon>
        <taxon>Glomeromycotina</taxon>
        <taxon>Glomeromycetes</taxon>
        <taxon>Glomerales</taxon>
        <taxon>Glomeraceae</taxon>
        <taxon>Rhizophagus</taxon>
    </lineage>
</organism>
<feature type="region of interest" description="Disordered" evidence="2">
    <location>
        <begin position="1"/>
        <end position="42"/>
    </location>
</feature>
<evidence type="ECO:0000256" key="1">
    <source>
        <dbReference type="SAM" id="Coils"/>
    </source>
</evidence>
<dbReference type="HOGENOM" id="CLU_607128_0_0_1"/>
<reference evidence="3" key="1">
    <citation type="submission" date="2013-07" db="EMBL/GenBank/DDBJ databases">
        <title>The genome of an arbuscular mycorrhizal fungus provides insights into the evolution of the oldest plant symbiosis.</title>
        <authorList>
            <consortium name="DOE Joint Genome Institute"/>
            <person name="Tisserant E."/>
            <person name="Malbreil M."/>
            <person name="Kuo A."/>
            <person name="Kohler A."/>
            <person name="Symeonidi A."/>
            <person name="Balestrini R."/>
            <person name="Charron P."/>
            <person name="Duensing N."/>
            <person name="Frei-dit-Frey N."/>
            <person name="Gianinazzi-Pearson V."/>
            <person name="Gilbert B."/>
            <person name="Handa Y."/>
            <person name="Hijri M."/>
            <person name="Kaul R."/>
            <person name="Kawaguchi M."/>
            <person name="Krajinski F."/>
            <person name="Lammers P."/>
            <person name="Lapierre D."/>
            <person name="Masclaux F.G."/>
            <person name="Murat C."/>
            <person name="Morin E."/>
            <person name="Ndikumana S."/>
            <person name="Pagni M."/>
            <person name="Petitpierre D."/>
            <person name="Requena N."/>
            <person name="Rosikiewicz P."/>
            <person name="Riley R."/>
            <person name="Saito K."/>
            <person name="San Clemente H."/>
            <person name="Shapiro H."/>
            <person name="van Tuinen D."/>
            <person name="Becard G."/>
            <person name="Bonfante P."/>
            <person name="Paszkowski U."/>
            <person name="Shachar-Hill Y."/>
            <person name="Young J.P."/>
            <person name="Sanders I.R."/>
            <person name="Henrissat B."/>
            <person name="Rensing S.A."/>
            <person name="Grigoriev I.V."/>
            <person name="Corradi N."/>
            <person name="Roux C."/>
            <person name="Martin F."/>
        </authorList>
    </citation>
    <scope>NUCLEOTIDE SEQUENCE</scope>
    <source>
        <strain evidence="3">DAOM 197198</strain>
    </source>
</reference>
<evidence type="ECO:0000313" key="3">
    <source>
        <dbReference type="EMBL" id="ERZ99276.1"/>
    </source>
</evidence>
<feature type="compositionally biased region" description="Basic and acidic residues" evidence="2">
    <location>
        <begin position="7"/>
        <end position="20"/>
    </location>
</feature>
<gene>
    <name evidence="3" type="ORF">GLOINDRAFT_9671</name>
</gene>
<accession>U9SVX8</accession>
<keyword evidence="1" id="KW-0175">Coiled coil</keyword>
<dbReference type="VEuPathDB" id="FungiDB:RhiirFUN_023153"/>
<dbReference type="VEuPathDB" id="FungiDB:RhiirFUN_022526"/>
<proteinExistence type="predicted"/>
<name>U9SVX8_RHIID</name>
<dbReference type="EMBL" id="KI298096">
    <property type="protein sequence ID" value="ERZ99276.1"/>
    <property type="molecule type" value="Genomic_DNA"/>
</dbReference>
<protein>
    <submittedName>
        <fullName evidence="3">Uncharacterized protein</fullName>
    </submittedName>
</protein>
<feature type="compositionally biased region" description="Basic residues" evidence="2">
    <location>
        <begin position="21"/>
        <end position="30"/>
    </location>
</feature>
<feature type="coiled-coil region" evidence="1">
    <location>
        <begin position="49"/>
        <end position="76"/>
    </location>
</feature>
<sequence>MCISENEENRNDEGSNDERNRKRIAKKARSCSKTTFSRKVSRKNSFTRKKLNKEQLKEFERALEAEEDLAERATSSTVNFTPRHYYKQLLLELLKNTNLRQIWAATNSKSDNAEFWTKVAQFVCYLKVAVNTKSLRRLLLDFQFKEFEIIAMTDSTKSRKKLVYAEELNHIADLLETLPHSETTIAVLDDVHQKINHIRENDAIATQVRGIALKIPIGKVASMIVAMIPTRGDEGADQIAHLTHQSQHFLLERDVLNVYKQDDRAALRTFHSNTLIQISVSGTLTDDLFLLRELCDAYLNRTIDHKTRIEMLTKSFISIQSYDIFISMESLIQQRVSYRDKISRAGIIDTNRDRNSAAGYIFDIDGTSLPHKIIERLRIWPATDDIQECTRVAFNEALSLTKYIHTIFFKNNRRIIKKSKVNNNDIDNHEESSISEFIAHIEKMTDVIYDEEDNQHNELNGK</sequence>
<evidence type="ECO:0000256" key="2">
    <source>
        <dbReference type="SAM" id="MobiDB-lite"/>
    </source>
</evidence>